<reference evidence="10" key="1">
    <citation type="journal article" date="2014" name="BMC Genomics">
        <title>Genome sequencing of two Neorhizobium galegae strains reveals a noeT gene responsible for the unusual acetylation of the nodulation factors.</title>
        <authorList>
            <person name="Osterman J."/>
            <person name="Marsh J."/>
            <person name="Laine P.K."/>
            <person name="Zeng Z."/>
            <person name="Alatalo E."/>
            <person name="Sullivan J.T."/>
            <person name="Young J.P."/>
            <person name="Thomas-Oates J."/>
            <person name="Paulin L."/>
            <person name="Lindstrom K."/>
        </authorList>
    </citation>
    <scope>NUCLEOTIDE SEQUENCE [LARGE SCALE GENOMIC DNA]</scope>
    <source>
        <strain evidence="10">HAMBI 540</strain>
    </source>
</reference>
<evidence type="ECO:0000256" key="2">
    <source>
        <dbReference type="ARBA" id="ARBA00012150"/>
    </source>
</evidence>
<evidence type="ECO:0000256" key="3">
    <source>
        <dbReference type="ARBA" id="ARBA00047645"/>
    </source>
</evidence>
<evidence type="ECO:0000256" key="1">
    <source>
        <dbReference type="ARBA" id="ARBA00005614"/>
    </source>
</evidence>
<gene>
    <name evidence="9" type="ORF">RG540_CH07470</name>
</gene>
<dbReference type="PATRIC" id="fig|1028800.3.peg.753"/>
<dbReference type="KEGG" id="ngg:RG540_CH07470"/>
<dbReference type="NCBIfam" id="NF010999">
    <property type="entry name" value="PRK14425.1"/>
    <property type="match status" value="1"/>
</dbReference>
<keyword evidence="4 5" id="KW-0378">Hydrolase</keyword>
<dbReference type="InterPro" id="IPR036046">
    <property type="entry name" value="Acylphosphatase-like_dom_sf"/>
</dbReference>
<dbReference type="SUPFAM" id="SSF54975">
    <property type="entry name" value="Acylphosphatase/BLUF domain-like"/>
    <property type="match status" value="1"/>
</dbReference>
<evidence type="ECO:0000256" key="7">
    <source>
        <dbReference type="SAM" id="MobiDB-lite"/>
    </source>
</evidence>
<evidence type="ECO:0000313" key="10">
    <source>
        <dbReference type="Proteomes" id="UP000028181"/>
    </source>
</evidence>
<dbReference type="InterPro" id="IPR017968">
    <property type="entry name" value="Acylphosphatase_CS"/>
</dbReference>
<dbReference type="AlphaFoldDB" id="A0A068SME8"/>
<dbReference type="EC" id="3.6.1.7" evidence="2 4"/>
<evidence type="ECO:0000256" key="6">
    <source>
        <dbReference type="RuleBase" id="RU004168"/>
    </source>
</evidence>
<dbReference type="Gene3D" id="3.30.70.100">
    <property type="match status" value="1"/>
</dbReference>
<protein>
    <recommendedName>
        <fullName evidence="2 4">Acylphosphatase</fullName>
        <ecNumber evidence="2 4">3.6.1.7</ecNumber>
    </recommendedName>
</protein>
<dbReference type="GeneID" id="24257364"/>
<keyword evidence="10" id="KW-1185">Reference proteome</keyword>
<dbReference type="HOGENOM" id="CLU_141932_3_2_5"/>
<feature type="active site" evidence="4">
    <location>
        <position position="40"/>
    </location>
</feature>
<dbReference type="PANTHER" id="PTHR47268:SF4">
    <property type="entry name" value="ACYLPHOSPHATASE"/>
    <property type="match status" value="1"/>
</dbReference>
<sequence>MSYDDEAAMVRITGRVQGVGFRAWTREEAEELGLTGWVRNEPDGSVLALLAGSPASISQMLERFRHGPPGASVSGAERQPATLAGKPVGFRITR</sequence>
<feature type="domain" description="Acylphosphatase-like" evidence="8">
    <location>
        <begin position="7"/>
        <end position="94"/>
    </location>
</feature>
<dbReference type="InterPro" id="IPR020456">
    <property type="entry name" value="Acylphosphatase"/>
</dbReference>
<feature type="region of interest" description="Disordered" evidence="7">
    <location>
        <begin position="67"/>
        <end position="94"/>
    </location>
</feature>
<dbReference type="eggNOG" id="COG1254">
    <property type="taxonomic scope" value="Bacteria"/>
</dbReference>
<evidence type="ECO:0000256" key="5">
    <source>
        <dbReference type="RuleBase" id="RU000553"/>
    </source>
</evidence>
<dbReference type="EMBL" id="HG938353">
    <property type="protein sequence ID" value="CDN46936.1"/>
    <property type="molecule type" value="Genomic_DNA"/>
</dbReference>
<dbReference type="PRINTS" id="PR00112">
    <property type="entry name" value="ACYLPHPHTASE"/>
</dbReference>
<evidence type="ECO:0000256" key="4">
    <source>
        <dbReference type="PROSITE-ProRule" id="PRU00520"/>
    </source>
</evidence>
<dbReference type="RefSeq" id="WP_038584706.1">
    <property type="nucleotide sequence ID" value="NZ_HG938353.1"/>
</dbReference>
<dbReference type="PROSITE" id="PS51160">
    <property type="entry name" value="ACYLPHOSPHATASE_3"/>
    <property type="match status" value="1"/>
</dbReference>
<dbReference type="Proteomes" id="UP000028181">
    <property type="component" value="Chromosome I"/>
</dbReference>
<feature type="active site" evidence="4">
    <location>
        <position position="22"/>
    </location>
</feature>
<comment type="catalytic activity">
    <reaction evidence="3 4 5">
        <text>an acyl phosphate + H2O = a carboxylate + phosphate + H(+)</text>
        <dbReference type="Rhea" id="RHEA:14965"/>
        <dbReference type="ChEBI" id="CHEBI:15377"/>
        <dbReference type="ChEBI" id="CHEBI:15378"/>
        <dbReference type="ChEBI" id="CHEBI:29067"/>
        <dbReference type="ChEBI" id="CHEBI:43474"/>
        <dbReference type="ChEBI" id="CHEBI:59918"/>
        <dbReference type="EC" id="3.6.1.7"/>
    </reaction>
</comment>
<name>A0A068SME8_NEOGA</name>
<dbReference type="OrthoDB" id="5295388at2"/>
<dbReference type="PANTHER" id="PTHR47268">
    <property type="entry name" value="ACYLPHOSPHATASE"/>
    <property type="match status" value="1"/>
</dbReference>
<dbReference type="PROSITE" id="PS00151">
    <property type="entry name" value="ACYLPHOSPHATASE_2"/>
    <property type="match status" value="1"/>
</dbReference>
<dbReference type="PROSITE" id="PS00150">
    <property type="entry name" value="ACYLPHOSPHATASE_1"/>
    <property type="match status" value="1"/>
</dbReference>
<evidence type="ECO:0000313" key="9">
    <source>
        <dbReference type="EMBL" id="CDN46936.1"/>
    </source>
</evidence>
<dbReference type="Pfam" id="PF00708">
    <property type="entry name" value="Acylphosphatase"/>
    <property type="match status" value="1"/>
</dbReference>
<evidence type="ECO:0000259" key="8">
    <source>
        <dbReference type="PROSITE" id="PS51160"/>
    </source>
</evidence>
<organism evidence="9 10">
    <name type="scientific">Neorhizobium galegae bv. orientalis str. HAMBI 540</name>
    <dbReference type="NCBI Taxonomy" id="1028800"/>
    <lineage>
        <taxon>Bacteria</taxon>
        <taxon>Pseudomonadati</taxon>
        <taxon>Pseudomonadota</taxon>
        <taxon>Alphaproteobacteria</taxon>
        <taxon>Hyphomicrobiales</taxon>
        <taxon>Rhizobiaceae</taxon>
        <taxon>Rhizobium/Agrobacterium group</taxon>
        <taxon>Neorhizobium</taxon>
    </lineage>
</organism>
<accession>A0A068SME8</accession>
<comment type="similarity">
    <text evidence="1 6">Belongs to the acylphosphatase family.</text>
</comment>
<proteinExistence type="inferred from homology"/>
<dbReference type="InterPro" id="IPR001792">
    <property type="entry name" value="Acylphosphatase-like_dom"/>
</dbReference>
<dbReference type="GO" id="GO:0003998">
    <property type="term" value="F:acylphosphatase activity"/>
    <property type="evidence" value="ECO:0007669"/>
    <property type="project" value="UniProtKB-EC"/>
</dbReference>